<dbReference type="GO" id="GO:0004312">
    <property type="term" value="F:fatty acid synthase activity"/>
    <property type="evidence" value="ECO:0007669"/>
    <property type="project" value="TreeGrafter"/>
</dbReference>
<dbReference type="InterPro" id="IPR013968">
    <property type="entry name" value="PKS_KR"/>
</dbReference>
<dbReference type="SUPFAM" id="SSF47336">
    <property type="entry name" value="ACP-like"/>
    <property type="match status" value="1"/>
</dbReference>
<keyword evidence="3" id="KW-0808">Transferase</keyword>
<feature type="domain" description="Carrier" evidence="7">
    <location>
        <begin position="2145"/>
        <end position="2222"/>
    </location>
</feature>
<gene>
    <name evidence="10" type="ORF">BD289DRAFT_482064</name>
</gene>
<dbReference type="SMART" id="SM00825">
    <property type="entry name" value="PKS_KS"/>
    <property type="match status" value="1"/>
</dbReference>
<keyword evidence="11" id="KW-1185">Reference proteome</keyword>
<dbReference type="Pfam" id="PF00109">
    <property type="entry name" value="ketoacyl-synt"/>
    <property type="match status" value="2"/>
</dbReference>
<dbReference type="PROSITE" id="PS50075">
    <property type="entry name" value="CARRIER"/>
    <property type="match status" value="1"/>
</dbReference>
<dbReference type="SMART" id="SM00823">
    <property type="entry name" value="PKS_PP"/>
    <property type="match status" value="1"/>
</dbReference>
<dbReference type="InterPro" id="IPR020806">
    <property type="entry name" value="PKS_PP-bd"/>
</dbReference>
<evidence type="ECO:0000256" key="2">
    <source>
        <dbReference type="ARBA" id="ARBA00022553"/>
    </source>
</evidence>
<dbReference type="InterPro" id="IPR016039">
    <property type="entry name" value="Thiolase-like"/>
</dbReference>
<dbReference type="Pfam" id="PF00550">
    <property type="entry name" value="PP-binding"/>
    <property type="match status" value="1"/>
</dbReference>
<dbReference type="SMART" id="SM00829">
    <property type="entry name" value="PKS_ER"/>
    <property type="match status" value="1"/>
</dbReference>
<dbReference type="SMART" id="SM00822">
    <property type="entry name" value="PKS_KR"/>
    <property type="match status" value="1"/>
</dbReference>
<dbReference type="InterPro" id="IPR016036">
    <property type="entry name" value="Malonyl_transacylase_ACP-bd"/>
</dbReference>
<dbReference type="Gene3D" id="3.40.50.720">
    <property type="entry name" value="NAD(P)-binding Rossmann-like Domain"/>
    <property type="match status" value="2"/>
</dbReference>
<dbReference type="InterPro" id="IPR009081">
    <property type="entry name" value="PP-bd_ACP"/>
</dbReference>
<keyword evidence="5" id="KW-0511">Multifunctional enzyme</keyword>
<dbReference type="InterPro" id="IPR057326">
    <property type="entry name" value="KR_dom"/>
</dbReference>
<dbReference type="SUPFAM" id="SSF51735">
    <property type="entry name" value="NAD(P)-binding Rossmann-fold domains"/>
    <property type="match status" value="2"/>
</dbReference>
<dbReference type="Pfam" id="PF21089">
    <property type="entry name" value="PKS_DH_N"/>
    <property type="match status" value="1"/>
</dbReference>
<evidence type="ECO:0000259" key="9">
    <source>
        <dbReference type="PROSITE" id="PS52019"/>
    </source>
</evidence>
<dbReference type="SUPFAM" id="SSF53901">
    <property type="entry name" value="Thiolase-like"/>
    <property type="match status" value="1"/>
</dbReference>
<protein>
    <submittedName>
        <fullName evidence="10">Uncharacterized protein</fullName>
    </submittedName>
</protein>
<dbReference type="InterPro" id="IPR050091">
    <property type="entry name" value="PKS_NRPS_Biosynth_Enz"/>
</dbReference>
<keyword evidence="2" id="KW-0597">Phosphoprotein</keyword>
<dbReference type="Pfam" id="PF14765">
    <property type="entry name" value="PS-DH"/>
    <property type="match status" value="1"/>
</dbReference>
<evidence type="ECO:0000313" key="10">
    <source>
        <dbReference type="EMBL" id="PSR88560.1"/>
    </source>
</evidence>
<evidence type="ECO:0000313" key="11">
    <source>
        <dbReference type="Proteomes" id="UP000241462"/>
    </source>
</evidence>
<dbReference type="CDD" id="cd05274">
    <property type="entry name" value="KR_FAS_SDR_x"/>
    <property type="match status" value="1"/>
</dbReference>
<feature type="active site" description="Proton acceptor; for dehydratase activity" evidence="6">
    <location>
        <position position="997"/>
    </location>
</feature>
<feature type="region of interest" description="N-terminal hotdog fold" evidence="6">
    <location>
        <begin position="965"/>
        <end position="1102"/>
    </location>
</feature>
<dbReference type="GO" id="GO:0031177">
    <property type="term" value="F:phosphopantetheine binding"/>
    <property type="evidence" value="ECO:0007669"/>
    <property type="project" value="InterPro"/>
</dbReference>
<dbReference type="GO" id="GO:0044550">
    <property type="term" value="P:secondary metabolite biosynthetic process"/>
    <property type="evidence" value="ECO:0007669"/>
    <property type="project" value="TreeGrafter"/>
</dbReference>
<feature type="active site" description="Proton donor; for dehydratase activity" evidence="6">
    <location>
        <position position="1194"/>
    </location>
</feature>
<dbReference type="PANTHER" id="PTHR43775">
    <property type="entry name" value="FATTY ACID SYNTHASE"/>
    <property type="match status" value="1"/>
</dbReference>
<dbReference type="InterPro" id="IPR014031">
    <property type="entry name" value="Ketoacyl_synth_C"/>
</dbReference>
<dbReference type="Proteomes" id="UP000241462">
    <property type="component" value="Unassembled WGS sequence"/>
</dbReference>
<feature type="domain" description="PKS/mFAS DH" evidence="9">
    <location>
        <begin position="965"/>
        <end position="1276"/>
    </location>
</feature>
<keyword evidence="4" id="KW-0560">Oxidoreductase</keyword>
<dbReference type="InParanoid" id="A0A2T3AA80"/>
<dbReference type="Gene3D" id="3.10.129.110">
    <property type="entry name" value="Polyketide synthase dehydratase"/>
    <property type="match status" value="1"/>
</dbReference>
<dbReference type="SMART" id="SM00827">
    <property type="entry name" value="PKS_AT"/>
    <property type="match status" value="1"/>
</dbReference>
<dbReference type="SMART" id="SM00826">
    <property type="entry name" value="PKS_DH"/>
    <property type="match status" value="1"/>
</dbReference>
<dbReference type="PROSITE" id="PS52019">
    <property type="entry name" value="PKS_MFAS_DH"/>
    <property type="match status" value="1"/>
</dbReference>
<dbReference type="Pfam" id="PF08659">
    <property type="entry name" value="KR"/>
    <property type="match status" value="1"/>
</dbReference>
<dbReference type="SUPFAM" id="SSF50129">
    <property type="entry name" value="GroES-like"/>
    <property type="match status" value="1"/>
</dbReference>
<accession>A0A2T3AA80</accession>
<dbReference type="PROSITE" id="PS00606">
    <property type="entry name" value="KS3_1"/>
    <property type="match status" value="1"/>
</dbReference>
<dbReference type="OrthoDB" id="329835at2759"/>
<dbReference type="InterPro" id="IPR049551">
    <property type="entry name" value="PKS_DH_C"/>
</dbReference>
<dbReference type="InterPro" id="IPR036736">
    <property type="entry name" value="ACP-like_sf"/>
</dbReference>
<dbReference type="InterPro" id="IPR032821">
    <property type="entry name" value="PKS_assoc"/>
</dbReference>
<dbReference type="Gene3D" id="3.90.180.10">
    <property type="entry name" value="Medium-chain alcohol dehydrogenases, catalytic domain"/>
    <property type="match status" value="1"/>
</dbReference>
<dbReference type="GO" id="GO:0004315">
    <property type="term" value="F:3-oxoacyl-[acyl-carrier-protein] synthase activity"/>
    <property type="evidence" value="ECO:0007669"/>
    <property type="project" value="InterPro"/>
</dbReference>
<dbReference type="GO" id="GO:0016491">
    <property type="term" value="F:oxidoreductase activity"/>
    <property type="evidence" value="ECO:0007669"/>
    <property type="project" value="UniProtKB-KW"/>
</dbReference>
<dbReference type="InterPro" id="IPR020843">
    <property type="entry name" value="ER"/>
</dbReference>
<dbReference type="InterPro" id="IPR001227">
    <property type="entry name" value="Ac_transferase_dom_sf"/>
</dbReference>
<dbReference type="Gene3D" id="1.10.1200.10">
    <property type="entry name" value="ACP-like"/>
    <property type="match status" value="1"/>
</dbReference>
<dbReference type="GO" id="GO:0006633">
    <property type="term" value="P:fatty acid biosynthetic process"/>
    <property type="evidence" value="ECO:0007669"/>
    <property type="project" value="InterPro"/>
</dbReference>
<evidence type="ECO:0000256" key="4">
    <source>
        <dbReference type="ARBA" id="ARBA00023002"/>
    </source>
</evidence>
<dbReference type="InterPro" id="IPR018201">
    <property type="entry name" value="Ketoacyl_synth_AS"/>
</dbReference>
<feature type="region of interest" description="C-terminal hotdog fold" evidence="6">
    <location>
        <begin position="1129"/>
        <end position="1276"/>
    </location>
</feature>
<dbReference type="SUPFAM" id="SSF52151">
    <property type="entry name" value="FabD/lysophospholipase-like"/>
    <property type="match status" value="1"/>
</dbReference>
<sequence length="2226" mass="241913">MEKHAEQDKVVPIAIIGMACRFPGEAEDAEALFQMLEKGQSAWSEFPKDRVNIDGFYHPSGTRQGSIGFRGAHFLKGDIRAFDAGFFNISQVEAQAVDPQQRILLEATYQAIENGESIKPIPILHDALTNRITAAGYSKESLSLTETSVNVGTFVKDYEQIVLRDPDWAPQYAATGTGNAILANRISYQFNLRGPSQTIDTGCSASLVAVHNGCQDLRTGRSELAIAAGVGMILTPATMMPMTALNFLGKDGKCYTFTNKAEGYGRGEGVGVVILKRLDDAMRDNDTIRAVIRGSRVNQDGKTPGITMPSADAQLSNIRAVYREAGLDVHQTAYVECHGTGTPAGDPKESFAISQAFCGDRSADKPIYIASIKPNIGHLEGAAGVAGLIKAIMSVEKGSITKNLYFDPSIGNPNIKFEEWKVKVPTELTPWPMEGLRRASVNCFGFGGTNAHVIIDDAGTYLSQRALAGNHHSAPTSPIATGTPTPEKTFIDTQLFLISAHDNDGIARISQGHASYIADHASDPSVLADYAYTLSRRSTLEYKSFIVARSADELAAKLAQPDKLQIHRFTIEDTDAPKVAMIFCGQGAQWYAMGRELMAFEPFRSSLEAISKYLSTLDTSNGSFNLLIELQHSDSASSRIHEPRFAQPATTAIQIALVDLLKTANVSPQAIVGHSSGEIAAAYAAGYLSRKDALLVAFWRGVSASSIATKHPHLKGQMMAVGLSAADAKLYLNEVEAGTVVIACENSPVSVTLSGDEEQILQISRLLAARDIWHKPLAVKTAYHSHHMKLLEKEYLQTISSITPLESGTGVKMFSSVTGKLIDDGTKLDAAYWATNLVSPVLYYQAFSAMYKAVKPKVVVEVSPAVTLSRPSMETVNFINPKRNGLSCVSLLKRNEDASLTALGALGEAWARGVAIDFSWVWTSKQGLLPQLLVDLPPYPFNHSKGYWFESHFGHALRFRKHGREDLIGAPIAETTQHEPRWRGFLRVGENPWLLDHQVQKTVIYPASGLITMALEAARQCRDTSYAVQYYQVSDFTILKPVIIPSSEHGLEHMISTKMIRVPPPDATRCSAMYSFTISTKTEHGHWQENAEGFFSIFYSGRATGRLASASGLTDCMNDIYLSMTADCKEVVSPAGLYERLDGIGMNYGPLFRNVVELSKSKDSCVSMVRIPDTKSKMPAQFEFDHLIHPATLDAMFQTVFALDDATMVPSRIESVTFSPDMVRGAGALFRGFATARRVGYREAAATIIMRDVVDSKPMVAIEGIHFVKLSSDSSSFLNNNRNLCSQISWQELRPVSPPTKGALTINNGNPTLLVLPDGMISESLELLLSHLTQANLELVRLRDLKEQHLRKPCISLIEIDQSIIFRLSQDTFPIIKKLLTLTPGLLWVTQGARGMVAQPSKAPFYGLARTIRSEDSSRRIVALDIGTIAGQHDIALSASAIQDVFNSSFAAAETEDTPEVEYLLKESNLWVARLSPLPALNNVIEKGIDEAVQIESITVQDIQKPVKLKLGHLTDIQSMYFVDDTEALRPLSPDEVRLAILSTQLLPIDLDTAMGKSSETALGADVLGQVTGVGCNVADLVVGDMVVALARDTIRSHIIIDRAYCHFASDPLTLRRISPTALVTAFHALFVVGFGSANYTVFIDCAQGIHGDAFLRIAKYLKATVIAGVRTAEERDFIYTHYGISKNRIVDTTIEQWPESVNFLTGGAGVDMFCTPTSGDLELKAKCISSVGCLFLIENMHGTPLGKSAVMPQNLKSSVIRFDLFALIAAHPGQFVRAWTEVLKMQLSGQLGSCPEELIVDDTIDNLDTLWDRMAAAPGQHVYVSHFWDKSVIRLGTNPIKHVSLQANATYILAGGLGGLGKAIAEMMVIRGARHLLFLSRSGAKTIEDFSFIQLLQKKGVNVTVKAVDICDLKDLKYALKAVVPAGQPIKGIIQCAAVIADAVFETMTFDEWTIATRPKIIGSWNLHTALPDDMDFFISLSSASGVIGNRGQANYAAGNCYQDALAAYRTGRGMHSVSIDLGPVVGAGMLENDEKTYAILKASGFFMVAIQDCLFLVERAMCGSHGGTYELPSQVVTGVGTGGLILQNGVSDPYWADTKMFEVLNAIDLPQPGSDTTASTTKSSQATGRSLTTALKNADNEDDAIKFVLSGCVNYLSASLGMNPDDMDTEKSLAAYGLDSLVTSSFRSWIFKNVGVKITDLEVMGAASIFELARCIVEKFVGAA</sequence>
<evidence type="ECO:0000256" key="1">
    <source>
        <dbReference type="ARBA" id="ARBA00022450"/>
    </source>
</evidence>
<dbReference type="InterPro" id="IPR049900">
    <property type="entry name" value="PKS_mFAS_DH"/>
</dbReference>
<evidence type="ECO:0000259" key="8">
    <source>
        <dbReference type="PROSITE" id="PS52004"/>
    </source>
</evidence>
<feature type="domain" description="Ketosynthase family 3 (KS3)" evidence="8">
    <location>
        <begin position="10"/>
        <end position="457"/>
    </location>
</feature>
<dbReference type="InterPro" id="IPR014030">
    <property type="entry name" value="Ketoacyl_synth_N"/>
</dbReference>
<dbReference type="InterPro" id="IPR014043">
    <property type="entry name" value="Acyl_transferase_dom"/>
</dbReference>
<evidence type="ECO:0000259" key="7">
    <source>
        <dbReference type="PROSITE" id="PS50075"/>
    </source>
</evidence>
<dbReference type="PROSITE" id="PS51257">
    <property type="entry name" value="PROKAR_LIPOPROTEIN"/>
    <property type="match status" value="1"/>
</dbReference>
<dbReference type="InterPro" id="IPR049552">
    <property type="entry name" value="PKS_DH_N"/>
</dbReference>
<dbReference type="Gene3D" id="3.40.47.10">
    <property type="match status" value="1"/>
</dbReference>
<dbReference type="Gene3D" id="3.40.366.10">
    <property type="entry name" value="Malonyl-Coenzyme A Acyl Carrier Protein, domain 2"/>
    <property type="match status" value="1"/>
</dbReference>
<dbReference type="PANTHER" id="PTHR43775:SF29">
    <property type="entry name" value="ASPERFURANONE POLYKETIDE SYNTHASE AFOG-RELATED"/>
    <property type="match status" value="1"/>
</dbReference>
<dbReference type="InterPro" id="IPR020807">
    <property type="entry name" value="PKS_DH"/>
</dbReference>
<dbReference type="InterPro" id="IPR036291">
    <property type="entry name" value="NAD(P)-bd_dom_sf"/>
</dbReference>
<dbReference type="STRING" id="2025994.A0A2T3AA80"/>
<organism evidence="10 11">
    <name type="scientific">Coniella lustricola</name>
    <dbReference type="NCBI Taxonomy" id="2025994"/>
    <lineage>
        <taxon>Eukaryota</taxon>
        <taxon>Fungi</taxon>
        <taxon>Dikarya</taxon>
        <taxon>Ascomycota</taxon>
        <taxon>Pezizomycotina</taxon>
        <taxon>Sordariomycetes</taxon>
        <taxon>Sordariomycetidae</taxon>
        <taxon>Diaporthales</taxon>
        <taxon>Schizoparmaceae</taxon>
        <taxon>Coniella</taxon>
    </lineage>
</organism>
<evidence type="ECO:0000256" key="5">
    <source>
        <dbReference type="ARBA" id="ARBA00023268"/>
    </source>
</evidence>
<dbReference type="InterPro" id="IPR011032">
    <property type="entry name" value="GroES-like_sf"/>
</dbReference>
<evidence type="ECO:0000256" key="6">
    <source>
        <dbReference type="PROSITE-ProRule" id="PRU01363"/>
    </source>
</evidence>
<dbReference type="InterPro" id="IPR016035">
    <property type="entry name" value="Acyl_Trfase/lysoPLipase"/>
</dbReference>
<name>A0A2T3AA80_9PEZI</name>
<dbReference type="InterPro" id="IPR020841">
    <property type="entry name" value="PKS_Beta-ketoAc_synthase_dom"/>
</dbReference>
<dbReference type="SUPFAM" id="SSF55048">
    <property type="entry name" value="Probable ACP-binding domain of malonyl-CoA ACP transacylase"/>
    <property type="match status" value="1"/>
</dbReference>
<dbReference type="EMBL" id="KZ678427">
    <property type="protein sequence ID" value="PSR88560.1"/>
    <property type="molecule type" value="Genomic_DNA"/>
</dbReference>
<keyword evidence="1" id="KW-0596">Phosphopantetheine</keyword>
<dbReference type="PROSITE" id="PS52004">
    <property type="entry name" value="KS3_2"/>
    <property type="match status" value="1"/>
</dbReference>
<evidence type="ECO:0000256" key="3">
    <source>
        <dbReference type="ARBA" id="ARBA00022679"/>
    </source>
</evidence>
<dbReference type="Pfam" id="PF16197">
    <property type="entry name" value="KAsynt_C_assoc"/>
    <property type="match status" value="1"/>
</dbReference>
<dbReference type="Gene3D" id="3.30.70.3290">
    <property type="match status" value="1"/>
</dbReference>
<proteinExistence type="predicted"/>
<dbReference type="Pfam" id="PF02801">
    <property type="entry name" value="Ketoacyl-synt_C"/>
    <property type="match status" value="1"/>
</dbReference>
<reference evidence="10 11" key="1">
    <citation type="journal article" date="2018" name="Mycol. Prog.">
        <title>Coniella lustricola, a new species from submerged detritus.</title>
        <authorList>
            <person name="Raudabaugh D.B."/>
            <person name="Iturriaga T."/>
            <person name="Carver A."/>
            <person name="Mondo S."/>
            <person name="Pangilinan J."/>
            <person name="Lipzen A."/>
            <person name="He G."/>
            <person name="Amirebrahimi M."/>
            <person name="Grigoriev I.V."/>
            <person name="Miller A.N."/>
        </authorList>
    </citation>
    <scope>NUCLEOTIDE SEQUENCE [LARGE SCALE GENOMIC DNA]</scope>
    <source>
        <strain evidence="10 11">B22-T-1</strain>
    </source>
</reference>
<dbReference type="CDD" id="cd00833">
    <property type="entry name" value="PKS"/>
    <property type="match status" value="1"/>
</dbReference>
<dbReference type="InterPro" id="IPR042104">
    <property type="entry name" value="PKS_dehydratase_sf"/>
</dbReference>
<dbReference type="Pfam" id="PF00698">
    <property type="entry name" value="Acyl_transf_1"/>
    <property type="match status" value="1"/>
</dbReference>